<evidence type="ECO:0000313" key="15">
    <source>
        <dbReference type="Proteomes" id="UP000327424"/>
    </source>
</evidence>
<dbReference type="KEGG" id="mmaa:FR932_07730"/>
<evidence type="ECO:0000256" key="12">
    <source>
        <dbReference type="ARBA" id="ARBA00029757"/>
    </source>
</evidence>
<dbReference type="RefSeq" id="WP_019440028.1">
    <property type="nucleotide sequence ID" value="NZ_ALOE01000006.1"/>
</dbReference>
<evidence type="ECO:0000256" key="9">
    <source>
        <dbReference type="ARBA" id="ARBA00022777"/>
    </source>
</evidence>
<dbReference type="EC" id="2.7.1.130" evidence="3 13"/>
<dbReference type="OrthoDB" id="9766423at2"/>
<dbReference type="InterPro" id="IPR027417">
    <property type="entry name" value="P-loop_NTPase"/>
</dbReference>
<dbReference type="Proteomes" id="UP000327424">
    <property type="component" value="Chromosome"/>
</dbReference>
<dbReference type="GO" id="GO:0009244">
    <property type="term" value="P:lipopolysaccharide core region biosynthetic process"/>
    <property type="evidence" value="ECO:0007669"/>
    <property type="project" value="TreeGrafter"/>
</dbReference>
<gene>
    <name evidence="13" type="primary">lpxK</name>
    <name evidence="14" type="ORF">FR932_07730</name>
</gene>
<sequence>MKIEEDVWYGNHWSKWLLAPLSVTFAAITCSRRKLFELGIKASIKPAVPTIVVGNITVGGTGKTPLVVYLCEQLTAAGYKPGIISRGYGSKAPKYPYIVNHDSPVEHSGDEPFMLHKRTQCPLVISPVRTAAAAHLLAHFDVDVIITDDGLQHYAMQRDIELIVIDGKRRLGNGHLLPMGPLREGAWRLKTADFVICNGGNGLTGEANMRLVAAPLRKVSNNDAAAPGVGSGANVAIAGIGNPQRFYNTLEKHDYVIEEQLSFPDHHAFTATDITQFAAGRTVIMTEKDAVKCQSFAQDNWYYLPVNASLDSDFLPLLLLKLKELNHDFGS</sequence>
<evidence type="ECO:0000256" key="13">
    <source>
        <dbReference type="HAMAP-Rule" id="MF_00409"/>
    </source>
</evidence>
<evidence type="ECO:0000256" key="3">
    <source>
        <dbReference type="ARBA" id="ARBA00012071"/>
    </source>
</evidence>
<organism evidence="14 15">
    <name type="scientific">Moritella marina ATCC 15381</name>
    <dbReference type="NCBI Taxonomy" id="1202962"/>
    <lineage>
        <taxon>Bacteria</taxon>
        <taxon>Pseudomonadati</taxon>
        <taxon>Pseudomonadota</taxon>
        <taxon>Gammaproteobacteria</taxon>
        <taxon>Alteromonadales</taxon>
        <taxon>Moritellaceae</taxon>
        <taxon>Moritella</taxon>
    </lineage>
</organism>
<dbReference type="AlphaFoldDB" id="A0A5J6WHY1"/>
<evidence type="ECO:0000256" key="11">
    <source>
        <dbReference type="ARBA" id="ARBA00023098"/>
    </source>
</evidence>
<dbReference type="GO" id="GO:0009029">
    <property type="term" value="F:lipid-A 4'-kinase activity"/>
    <property type="evidence" value="ECO:0007669"/>
    <property type="project" value="UniProtKB-UniRule"/>
</dbReference>
<dbReference type="InterPro" id="IPR003758">
    <property type="entry name" value="LpxK"/>
</dbReference>
<comment type="function">
    <text evidence="1 13">Transfers the gamma-phosphate of ATP to the 4'-position of a tetraacyldisaccharide 1-phosphate intermediate (termed DS-1-P) to form tetraacyldisaccharide 1,4'-bis-phosphate (lipid IVA).</text>
</comment>
<evidence type="ECO:0000256" key="6">
    <source>
        <dbReference type="ARBA" id="ARBA00022556"/>
    </source>
</evidence>
<dbReference type="UniPathway" id="UPA00359">
    <property type="reaction ID" value="UER00482"/>
</dbReference>
<evidence type="ECO:0000256" key="1">
    <source>
        <dbReference type="ARBA" id="ARBA00002274"/>
    </source>
</evidence>
<dbReference type="GO" id="GO:0009245">
    <property type="term" value="P:lipid A biosynthetic process"/>
    <property type="evidence" value="ECO:0007669"/>
    <property type="project" value="UniProtKB-UniRule"/>
</dbReference>
<reference evidence="14 15" key="1">
    <citation type="submission" date="2019-09" db="EMBL/GenBank/DDBJ databases">
        <title>Hybrid Assembly of the complete Genome of the Deep-Sea Bacterium Moritella marina from long Nanopore and Illumina reads.</title>
        <authorList>
            <person name="Magin S."/>
            <person name="Georgoulis A."/>
            <person name="Papadimitriou K."/>
            <person name="Iliakis G."/>
            <person name="Vorgias C.E."/>
        </authorList>
    </citation>
    <scope>NUCLEOTIDE SEQUENCE [LARGE SCALE GENOMIC DNA]</scope>
    <source>
        <strain evidence="14 15">MP-1</strain>
    </source>
</reference>
<dbReference type="GO" id="GO:0005886">
    <property type="term" value="C:plasma membrane"/>
    <property type="evidence" value="ECO:0007669"/>
    <property type="project" value="TreeGrafter"/>
</dbReference>
<dbReference type="NCBIfam" id="TIGR00682">
    <property type="entry name" value="lpxK"/>
    <property type="match status" value="1"/>
</dbReference>
<evidence type="ECO:0000256" key="4">
    <source>
        <dbReference type="ARBA" id="ARBA00016436"/>
    </source>
</evidence>
<name>A0A5J6WHY1_MORMI</name>
<comment type="pathway">
    <text evidence="2 13">Glycolipid biosynthesis; lipid IV(A) biosynthesis; lipid IV(A) from (3R)-3-hydroxytetradecanoyl-[acyl-carrier-protein] and UDP-N-acetyl-alpha-D-glucosamine: step 6/6.</text>
</comment>
<dbReference type="Pfam" id="PF02606">
    <property type="entry name" value="LpxK"/>
    <property type="match status" value="1"/>
</dbReference>
<evidence type="ECO:0000313" key="14">
    <source>
        <dbReference type="EMBL" id="QFI37749.1"/>
    </source>
</evidence>
<keyword evidence="15" id="KW-1185">Reference proteome</keyword>
<dbReference type="SUPFAM" id="SSF52540">
    <property type="entry name" value="P-loop containing nucleoside triphosphate hydrolases"/>
    <property type="match status" value="1"/>
</dbReference>
<dbReference type="EMBL" id="CP044399">
    <property type="protein sequence ID" value="QFI37749.1"/>
    <property type="molecule type" value="Genomic_DNA"/>
</dbReference>
<dbReference type="GO" id="GO:0005524">
    <property type="term" value="F:ATP binding"/>
    <property type="evidence" value="ECO:0007669"/>
    <property type="project" value="UniProtKB-UniRule"/>
</dbReference>
<proteinExistence type="inferred from homology"/>
<keyword evidence="10 13" id="KW-0067">ATP-binding</keyword>
<protein>
    <recommendedName>
        <fullName evidence="4 13">Tetraacyldisaccharide 4'-kinase</fullName>
        <ecNumber evidence="3 13">2.7.1.130</ecNumber>
    </recommendedName>
    <alternativeName>
        <fullName evidence="12 13">Lipid A 4'-kinase</fullName>
    </alternativeName>
</protein>
<keyword evidence="7 13" id="KW-0808">Transferase</keyword>
<keyword evidence="11 13" id="KW-0443">Lipid metabolism</keyword>
<comment type="similarity">
    <text evidence="13">Belongs to the LpxK family.</text>
</comment>
<dbReference type="PANTHER" id="PTHR42724:SF1">
    <property type="entry name" value="TETRAACYLDISACCHARIDE 4'-KINASE, MITOCHONDRIAL-RELATED"/>
    <property type="match status" value="1"/>
</dbReference>
<evidence type="ECO:0000256" key="5">
    <source>
        <dbReference type="ARBA" id="ARBA00022516"/>
    </source>
</evidence>
<evidence type="ECO:0000256" key="10">
    <source>
        <dbReference type="ARBA" id="ARBA00022840"/>
    </source>
</evidence>
<dbReference type="HAMAP" id="MF_00409">
    <property type="entry name" value="LpxK"/>
    <property type="match status" value="1"/>
</dbReference>
<evidence type="ECO:0000256" key="2">
    <source>
        <dbReference type="ARBA" id="ARBA00004870"/>
    </source>
</evidence>
<comment type="catalytic activity">
    <reaction evidence="13">
        <text>a lipid A disaccharide + ATP = a lipid IVA + ADP + H(+)</text>
        <dbReference type="Rhea" id="RHEA:67840"/>
        <dbReference type="ChEBI" id="CHEBI:15378"/>
        <dbReference type="ChEBI" id="CHEBI:30616"/>
        <dbReference type="ChEBI" id="CHEBI:176343"/>
        <dbReference type="ChEBI" id="CHEBI:176425"/>
        <dbReference type="ChEBI" id="CHEBI:456216"/>
        <dbReference type="EC" id="2.7.1.130"/>
    </reaction>
</comment>
<feature type="binding site" evidence="13">
    <location>
        <begin position="57"/>
        <end position="64"/>
    </location>
    <ligand>
        <name>ATP</name>
        <dbReference type="ChEBI" id="CHEBI:30616"/>
    </ligand>
</feature>
<keyword evidence="8 13" id="KW-0547">Nucleotide-binding</keyword>
<evidence type="ECO:0000256" key="8">
    <source>
        <dbReference type="ARBA" id="ARBA00022741"/>
    </source>
</evidence>
<dbReference type="PANTHER" id="PTHR42724">
    <property type="entry name" value="TETRAACYLDISACCHARIDE 4'-KINASE"/>
    <property type="match status" value="1"/>
</dbReference>
<keyword evidence="9 13" id="KW-0418">Kinase</keyword>
<keyword evidence="5 13" id="KW-0444">Lipid biosynthesis</keyword>
<accession>A0A5J6WHY1</accession>
<keyword evidence="6 13" id="KW-0441">Lipid A biosynthesis</keyword>
<evidence type="ECO:0000256" key="7">
    <source>
        <dbReference type="ARBA" id="ARBA00022679"/>
    </source>
</evidence>